<gene>
    <name evidence="2" type="ORF">LCGC14_2062410</name>
</gene>
<name>A0A0F9EKW9_9ZZZZ</name>
<reference evidence="2" key="1">
    <citation type="journal article" date="2015" name="Nature">
        <title>Complex archaea that bridge the gap between prokaryotes and eukaryotes.</title>
        <authorList>
            <person name="Spang A."/>
            <person name="Saw J.H."/>
            <person name="Jorgensen S.L."/>
            <person name="Zaremba-Niedzwiedzka K."/>
            <person name="Martijn J."/>
            <person name="Lind A.E."/>
            <person name="van Eijk R."/>
            <person name="Schleper C."/>
            <person name="Guy L."/>
            <person name="Ettema T.J."/>
        </authorList>
    </citation>
    <scope>NUCLEOTIDE SEQUENCE</scope>
</reference>
<dbReference type="AlphaFoldDB" id="A0A0F9EKW9"/>
<sequence>MTASKSARERKTNKKETVPNQPDDLSLDLDREVILNAGGPGSGKSYSVAKLIQDGVEQEFNVVVIDRDRGLVKAIKEVSGEIPDNLDYFLGKTWGRIEAGVIHAMKVLGPGDWLVFEMIGSMWDFVQTQYAEMVYGDDLAAHILDLRIDAETRVQEAGYDVKSGEAGKERAKSTGYSGLDGRQDWSLIKRMHNANVFDKAILEGDFNILSTTSLKPMDKDEMDKNKWPMWNGLSKRPEGEKGQVHRHDTIIVTDKKNDEYIWRTDLSGGRGKERGLRDLARDVDFTGMGLVASYLEYHADA</sequence>
<organism evidence="2">
    <name type="scientific">marine sediment metagenome</name>
    <dbReference type="NCBI Taxonomy" id="412755"/>
    <lineage>
        <taxon>unclassified sequences</taxon>
        <taxon>metagenomes</taxon>
        <taxon>ecological metagenomes</taxon>
    </lineage>
</organism>
<dbReference type="EMBL" id="LAZR01024572">
    <property type="protein sequence ID" value="KKL74684.1"/>
    <property type="molecule type" value="Genomic_DNA"/>
</dbReference>
<feature type="region of interest" description="Disordered" evidence="1">
    <location>
        <begin position="1"/>
        <end position="24"/>
    </location>
</feature>
<accession>A0A0F9EKW9</accession>
<feature type="compositionally biased region" description="Basic and acidic residues" evidence="1">
    <location>
        <begin position="1"/>
        <end position="17"/>
    </location>
</feature>
<comment type="caution">
    <text evidence="2">The sequence shown here is derived from an EMBL/GenBank/DDBJ whole genome shotgun (WGS) entry which is preliminary data.</text>
</comment>
<proteinExistence type="predicted"/>
<evidence type="ECO:0000313" key="2">
    <source>
        <dbReference type="EMBL" id="KKL74684.1"/>
    </source>
</evidence>
<protein>
    <submittedName>
        <fullName evidence="2">Uncharacterized protein</fullName>
    </submittedName>
</protein>
<evidence type="ECO:0000256" key="1">
    <source>
        <dbReference type="SAM" id="MobiDB-lite"/>
    </source>
</evidence>